<dbReference type="InterPro" id="IPR029063">
    <property type="entry name" value="SAM-dependent_MTases_sf"/>
</dbReference>
<feature type="compositionally biased region" description="Low complexity" evidence="1">
    <location>
        <begin position="336"/>
        <end position="358"/>
    </location>
</feature>
<dbReference type="SUPFAM" id="SSF53335">
    <property type="entry name" value="S-adenosyl-L-methionine-dependent methyltransferases"/>
    <property type="match status" value="1"/>
</dbReference>
<organism evidence="3 4">
    <name type="scientific">Desulfobulbus propionicus (strain ATCC 33891 / DSM 2032 / VKM B-1956 / 1pr3)</name>
    <dbReference type="NCBI Taxonomy" id="577650"/>
    <lineage>
        <taxon>Bacteria</taxon>
        <taxon>Pseudomonadati</taxon>
        <taxon>Thermodesulfobacteriota</taxon>
        <taxon>Desulfobulbia</taxon>
        <taxon>Desulfobulbales</taxon>
        <taxon>Desulfobulbaceae</taxon>
        <taxon>Desulfobulbus</taxon>
    </lineage>
</organism>
<sequence>MEHNFYRAFEEKHRGPRELIKSRLQVYLPFVTPLSRIYEAAEAIDLGCGRGEWLELLNESGFHAYGVDLDEGMLAACQERNLRVAIKDAVEALEELPEASQAAVTAFHVVEHIPFAKLQKLIQEALRVLLPGGLLILETPNPENLAVATKNFYLDPTHRRPIPPELLSFLPVHYGFNRVKIVRLQESPKLAYCETLTVMDVLEGVSPDYAVIAQRVADPFIMQTTAAPFAKDYGIDLKNIAGRYQQYLTARIGMAETTAQTAEQRAQRAETAVQNAEQRVQQAETAAQNAEQRAQRAETAVQNAEQRVQRAETAAQSAEQRAQRAETAVQNAEQRVQQAETAAQSAEQRAQRAETAVQNAEQRVQRAETAAQSAEQRAQRAETAVQNAEQRVQQAEIAVQNAEQRVQRAETAAQSAEQRVQQAETAVQNAEQRVQQAIAIHQAVLNSRSWRTTAPLRWMSTAIRWVGRGSRAWITLAPGSRPRRTARQAAMHLKLYVARRPRLKTLVLRCLEPFPQLKAHLRLLGNHPVRLQHRQNLVDQKPLSDNCQASPLNRQKDGDQKQLSPRACQIYNDLKKAIERWHKEPV</sequence>
<dbReference type="SUPFAM" id="SSF57997">
    <property type="entry name" value="Tropomyosin"/>
    <property type="match status" value="1"/>
</dbReference>
<dbReference type="EMBL" id="CP002364">
    <property type="protein sequence ID" value="ADW16718.1"/>
    <property type="molecule type" value="Genomic_DNA"/>
</dbReference>
<dbReference type="RefSeq" id="WP_015723264.1">
    <property type="nucleotide sequence ID" value="NC_014972.1"/>
</dbReference>
<accession>A0A7U3YK37</accession>
<dbReference type="Pfam" id="PF08241">
    <property type="entry name" value="Methyltransf_11"/>
    <property type="match status" value="1"/>
</dbReference>
<evidence type="ECO:0000256" key="1">
    <source>
        <dbReference type="SAM" id="MobiDB-lite"/>
    </source>
</evidence>
<feature type="compositionally biased region" description="Low complexity" evidence="1">
    <location>
        <begin position="311"/>
        <end position="328"/>
    </location>
</feature>
<dbReference type="Gene3D" id="1.20.5.170">
    <property type="match status" value="1"/>
</dbReference>
<dbReference type="CDD" id="cd02440">
    <property type="entry name" value="AdoMet_MTases"/>
    <property type="match status" value="1"/>
</dbReference>
<dbReference type="KEGG" id="dpr:Despr_0540"/>
<dbReference type="PANTHER" id="PTHR43861">
    <property type="entry name" value="TRANS-ACONITATE 2-METHYLTRANSFERASE-RELATED"/>
    <property type="match status" value="1"/>
</dbReference>
<dbReference type="GO" id="GO:0032259">
    <property type="term" value="P:methylation"/>
    <property type="evidence" value="ECO:0007669"/>
    <property type="project" value="UniProtKB-KW"/>
</dbReference>
<dbReference type="Gene3D" id="3.40.50.150">
    <property type="entry name" value="Vaccinia Virus protein VP39"/>
    <property type="match status" value="1"/>
</dbReference>
<dbReference type="Gene3D" id="1.20.5.340">
    <property type="match status" value="1"/>
</dbReference>
<name>A0A7U3YK37_DESPD</name>
<reference evidence="3 4" key="1">
    <citation type="journal article" date="2011" name="Stand. Genomic Sci.">
        <title>Complete genome sequence of Desulfobulbus propionicus type strain (1pr3).</title>
        <authorList>
            <person name="Pagani I."/>
            <person name="Lapidus A."/>
            <person name="Nolan M."/>
            <person name="Lucas S."/>
            <person name="Hammon N."/>
            <person name="Deshpande S."/>
            <person name="Cheng J.F."/>
            <person name="Chertkov O."/>
            <person name="Davenport K."/>
            <person name="Tapia R."/>
            <person name="Han C."/>
            <person name="Goodwin L."/>
            <person name="Pitluck S."/>
            <person name="Liolios K."/>
            <person name="Mavromatis K."/>
            <person name="Ivanova N."/>
            <person name="Mikhailova N."/>
            <person name="Pati A."/>
            <person name="Chen A."/>
            <person name="Palaniappan K."/>
            <person name="Land M."/>
            <person name="Hauser L."/>
            <person name="Chang Y.J."/>
            <person name="Jeffries C.D."/>
            <person name="Detter J.C."/>
            <person name="Brambilla E."/>
            <person name="Kannan K.P."/>
            <person name="Djao O.D."/>
            <person name="Rohde M."/>
            <person name="Pukall R."/>
            <person name="Spring S."/>
            <person name="Goker M."/>
            <person name="Sikorski J."/>
            <person name="Woyke T."/>
            <person name="Bristow J."/>
            <person name="Eisen J.A."/>
            <person name="Markowitz V."/>
            <person name="Hugenholtz P."/>
            <person name="Kyrpides N.C."/>
            <person name="Klenk H.P."/>
        </authorList>
    </citation>
    <scope>NUCLEOTIDE SEQUENCE [LARGE SCALE GENOMIC DNA]</scope>
    <source>
        <strain evidence="4">ATCC 33891 / DSM 2032 / 1pr3</strain>
    </source>
</reference>
<evidence type="ECO:0000313" key="3">
    <source>
        <dbReference type="EMBL" id="ADW16718.1"/>
    </source>
</evidence>
<feature type="domain" description="Methyltransferase type 11" evidence="2">
    <location>
        <begin position="45"/>
        <end position="137"/>
    </location>
</feature>
<protein>
    <submittedName>
        <fullName evidence="3">Methyltransferase type 11</fullName>
    </submittedName>
</protein>
<keyword evidence="3" id="KW-0489">Methyltransferase</keyword>
<proteinExistence type="predicted"/>
<feature type="compositionally biased region" description="Polar residues" evidence="1">
    <location>
        <begin position="540"/>
        <end position="553"/>
    </location>
</feature>
<dbReference type="GO" id="GO:0008757">
    <property type="term" value="F:S-adenosylmethionine-dependent methyltransferase activity"/>
    <property type="evidence" value="ECO:0007669"/>
    <property type="project" value="InterPro"/>
</dbReference>
<feature type="region of interest" description="Disordered" evidence="1">
    <location>
        <begin position="282"/>
        <end position="359"/>
    </location>
</feature>
<feature type="region of interest" description="Disordered" evidence="1">
    <location>
        <begin position="540"/>
        <end position="565"/>
    </location>
</feature>
<keyword evidence="4" id="KW-1185">Reference proteome</keyword>
<evidence type="ECO:0000313" key="4">
    <source>
        <dbReference type="Proteomes" id="UP000006365"/>
    </source>
</evidence>
<keyword evidence="3" id="KW-0808">Transferase</keyword>
<dbReference type="Proteomes" id="UP000006365">
    <property type="component" value="Chromosome"/>
</dbReference>
<dbReference type="InterPro" id="IPR013216">
    <property type="entry name" value="Methyltransf_11"/>
</dbReference>
<feature type="compositionally biased region" description="Low complexity" evidence="1">
    <location>
        <begin position="282"/>
        <end position="302"/>
    </location>
</feature>
<dbReference type="AlphaFoldDB" id="A0A7U3YK37"/>
<gene>
    <name evidence="3" type="ordered locus">Despr_0540</name>
</gene>
<evidence type="ECO:0000259" key="2">
    <source>
        <dbReference type="Pfam" id="PF08241"/>
    </source>
</evidence>